<evidence type="ECO:0000256" key="2">
    <source>
        <dbReference type="ARBA" id="ARBA00004728"/>
    </source>
</evidence>
<dbReference type="UniPathway" id="UPA00557">
    <property type="reaction ID" value="UER00613"/>
</dbReference>
<evidence type="ECO:0000256" key="3">
    <source>
        <dbReference type="ARBA" id="ARBA00005189"/>
    </source>
</evidence>
<evidence type="ECO:0000259" key="10">
    <source>
        <dbReference type="SMART" id="SM00563"/>
    </source>
</evidence>
<dbReference type="InterPro" id="IPR002123">
    <property type="entry name" value="Plipid/glycerol_acylTrfase"/>
</dbReference>
<dbReference type="GO" id="GO:0003841">
    <property type="term" value="F:1-acylglycerol-3-phosphate O-acyltransferase activity"/>
    <property type="evidence" value="ECO:0007669"/>
    <property type="project" value="UniProtKB-UniRule"/>
</dbReference>
<reference evidence="11 12" key="1">
    <citation type="submission" date="2016-01" db="EMBL/GenBank/DDBJ databases">
        <authorList>
            <person name="McClelland M."/>
            <person name="Jain A."/>
            <person name="Saraogi P."/>
            <person name="Mendelson R."/>
            <person name="Westerman R."/>
            <person name="SanMiguel P."/>
            <person name="Csonka L."/>
        </authorList>
    </citation>
    <scope>NUCLEOTIDE SEQUENCE [LARGE SCALE GENOMIC DNA]</scope>
    <source>
        <strain evidence="11 12">NCPPB 2472</strain>
    </source>
</reference>
<dbReference type="KEGG" id="pagb:AWM79_21460"/>
<evidence type="ECO:0000313" key="11">
    <source>
        <dbReference type="EMBL" id="AMB87716.1"/>
    </source>
</evidence>
<dbReference type="SMART" id="SM00563">
    <property type="entry name" value="PlsC"/>
    <property type="match status" value="1"/>
</dbReference>
<comment type="similarity">
    <text evidence="4 9">Belongs to the 1-acyl-sn-glycerol-3-phosphate acyltransferase family.</text>
</comment>
<sequence>MLFLLRMLLMGLNFIVAGIIGVILGLCRPFHPDNNRLCARLYAWPAMCILRLRVKAEVGPLMDQSQSCVIIANHQSNYDLFVFGNVVPRRTVCIGKKSLKWIPLFGQLFWLAGNVLIDRGNACKARQSMLSTTETLQHKDTSIWVFPEGTRNRGEDLLPFKKGAFQMAITAGVPIMPVCASSYIRHMRLNRWHGAKVLIRSLPAIPTAGLTLDDMPMLIDQCREQMRDCIAAMDRQLQVG</sequence>
<evidence type="ECO:0000256" key="9">
    <source>
        <dbReference type="RuleBase" id="RU361267"/>
    </source>
</evidence>
<keyword evidence="8 9" id="KW-0012">Acyltransferase</keyword>
<name>A0A0X1T6I0_PSEAA</name>
<dbReference type="EMBL" id="CP014135">
    <property type="protein sequence ID" value="AMB87716.1"/>
    <property type="molecule type" value="Genomic_DNA"/>
</dbReference>
<comment type="catalytic activity">
    <reaction evidence="1 9">
        <text>a 1-acyl-sn-glycero-3-phosphate + an acyl-CoA = a 1,2-diacyl-sn-glycero-3-phosphate + CoA</text>
        <dbReference type="Rhea" id="RHEA:19709"/>
        <dbReference type="ChEBI" id="CHEBI:57287"/>
        <dbReference type="ChEBI" id="CHEBI:57970"/>
        <dbReference type="ChEBI" id="CHEBI:58342"/>
        <dbReference type="ChEBI" id="CHEBI:58608"/>
        <dbReference type="EC" id="2.3.1.51"/>
    </reaction>
</comment>
<proteinExistence type="inferred from homology"/>
<dbReference type="EC" id="2.3.1.51" evidence="5 9"/>
<dbReference type="GO" id="GO:0006654">
    <property type="term" value="P:phosphatidic acid biosynthetic process"/>
    <property type="evidence" value="ECO:0007669"/>
    <property type="project" value="TreeGrafter"/>
</dbReference>
<comment type="domain">
    <text evidence="9">The HXXXXD motif is essential for acyltransferase activity and may constitute the binding site for the phosphate moiety of the glycerol-3-phosphate.</text>
</comment>
<dbReference type="AlphaFoldDB" id="A0A0X1T6I0"/>
<keyword evidence="12" id="KW-1185">Reference proteome</keyword>
<feature type="domain" description="Phospholipid/glycerol acyltransferase" evidence="10">
    <location>
        <begin position="68"/>
        <end position="183"/>
    </location>
</feature>
<keyword evidence="9" id="KW-0443">Lipid metabolism</keyword>
<evidence type="ECO:0000256" key="5">
    <source>
        <dbReference type="ARBA" id="ARBA00013211"/>
    </source>
</evidence>
<dbReference type="PANTHER" id="PTHR10434:SF11">
    <property type="entry name" value="1-ACYL-SN-GLYCEROL-3-PHOSPHATE ACYLTRANSFERASE"/>
    <property type="match status" value="1"/>
</dbReference>
<dbReference type="SUPFAM" id="SSF69593">
    <property type="entry name" value="Glycerol-3-phosphate (1)-acyltransferase"/>
    <property type="match status" value="1"/>
</dbReference>
<dbReference type="OrthoDB" id="5290997at2"/>
<gene>
    <name evidence="11" type="ORF">AWM79_21460</name>
</gene>
<comment type="pathway">
    <text evidence="2">Phospholipid metabolism; CDP-diacylglycerol biosynthesis; CDP-diacylglycerol from sn-glycerol 3-phosphate: step 2/3.</text>
</comment>
<keyword evidence="9" id="KW-0594">Phospholipid biosynthesis</keyword>
<dbReference type="InterPro" id="IPR004552">
    <property type="entry name" value="AGP_acyltrans"/>
</dbReference>
<dbReference type="GO" id="GO:0016024">
    <property type="term" value="P:CDP-diacylglycerol biosynthetic process"/>
    <property type="evidence" value="ECO:0007669"/>
    <property type="project" value="UniProtKB-UniPathway"/>
</dbReference>
<evidence type="ECO:0000256" key="6">
    <source>
        <dbReference type="ARBA" id="ARBA00016139"/>
    </source>
</evidence>
<keyword evidence="9" id="KW-0444">Lipid biosynthesis</keyword>
<dbReference type="STRING" id="46677.AWM79_21460"/>
<keyword evidence="7 9" id="KW-0808">Transferase</keyword>
<comment type="pathway">
    <text evidence="3">Lipid metabolism.</text>
</comment>
<evidence type="ECO:0000313" key="12">
    <source>
        <dbReference type="Proteomes" id="UP000063229"/>
    </source>
</evidence>
<dbReference type="Proteomes" id="UP000063229">
    <property type="component" value="Chromosome"/>
</dbReference>
<evidence type="ECO:0000256" key="4">
    <source>
        <dbReference type="ARBA" id="ARBA00008655"/>
    </source>
</evidence>
<protein>
    <recommendedName>
        <fullName evidence="6 9">1-acyl-sn-glycerol-3-phosphate acyltransferase</fullName>
        <ecNumber evidence="5 9">2.3.1.51</ecNumber>
    </recommendedName>
</protein>
<dbReference type="NCBIfam" id="TIGR00530">
    <property type="entry name" value="AGP_acyltrn"/>
    <property type="match status" value="1"/>
</dbReference>
<dbReference type="CDD" id="cd07989">
    <property type="entry name" value="LPLAT_AGPAT-like"/>
    <property type="match status" value="1"/>
</dbReference>
<dbReference type="RefSeq" id="WP_017133989.1">
    <property type="nucleotide sequence ID" value="NZ_CP014135.1"/>
</dbReference>
<dbReference type="GO" id="GO:0005886">
    <property type="term" value="C:plasma membrane"/>
    <property type="evidence" value="ECO:0007669"/>
    <property type="project" value="TreeGrafter"/>
</dbReference>
<evidence type="ECO:0000256" key="7">
    <source>
        <dbReference type="ARBA" id="ARBA00022679"/>
    </source>
</evidence>
<evidence type="ECO:0000256" key="8">
    <source>
        <dbReference type="ARBA" id="ARBA00023315"/>
    </source>
</evidence>
<dbReference type="PANTHER" id="PTHR10434">
    <property type="entry name" value="1-ACYL-SN-GLYCEROL-3-PHOSPHATE ACYLTRANSFERASE"/>
    <property type="match status" value="1"/>
</dbReference>
<organism evidence="11 12">
    <name type="scientific">Pseudomonas agarici</name>
    <dbReference type="NCBI Taxonomy" id="46677"/>
    <lineage>
        <taxon>Bacteria</taxon>
        <taxon>Pseudomonadati</taxon>
        <taxon>Pseudomonadota</taxon>
        <taxon>Gammaproteobacteria</taxon>
        <taxon>Pseudomonadales</taxon>
        <taxon>Pseudomonadaceae</taxon>
        <taxon>Pseudomonas</taxon>
    </lineage>
</organism>
<accession>A0A0X1T6I0</accession>
<evidence type="ECO:0000256" key="1">
    <source>
        <dbReference type="ARBA" id="ARBA00001141"/>
    </source>
</evidence>
<dbReference type="Pfam" id="PF01553">
    <property type="entry name" value="Acyltransferase"/>
    <property type="match status" value="1"/>
</dbReference>
<keyword evidence="9" id="KW-1208">Phospholipid metabolism</keyword>